<evidence type="ECO:0000256" key="4">
    <source>
        <dbReference type="ARBA" id="ARBA00022614"/>
    </source>
</evidence>
<evidence type="ECO:0000256" key="3">
    <source>
        <dbReference type="ARBA" id="ARBA00022475"/>
    </source>
</evidence>
<dbReference type="EMBL" id="JARPOI010000010">
    <property type="protein sequence ID" value="KAJ9169359.1"/>
    <property type="molecule type" value="Genomic_DNA"/>
</dbReference>
<comment type="subcellular location">
    <subcellularLocation>
        <location evidence="1">Cell membrane</location>
        <topology evidence="1">Single-pass type I membrane protein</topology>
    </subcellularLocation>
</comment>
<name>A0ABQ9LS57_HEVBR</name>
<gene>
    <name evidence="13" type="ORF">P3X46_017562</name>
</gene>
<keyword evidence="4" id="KW-0433">Leucine-rich repeat</keyword>
<accession>A0ABQ9LS57</accession>
<evidence type="ECO:0000256" key="12">
    <source>
        <dbReference type="SAM" id="Phobius"/>
    </source>
</evidence>
<evidence type="ECO:0000256" key="1">
    <source>
        <dbReference type="ARBA" id="ARBA00004251"/>
    </source>
</evidence>
<evidence type="ECO:0000256" key="6">
    <source>
        <dbReference type="ARBA" id="ARBA00022729"/>
    </source>
</evidence>
<keyword evidence="5 12" id="KW-0812">Transmembrane</keyword>
<organism evidence="13 14">
    <name type="scientific">Hevea brasiliensis</name>
    <name type="common">Para rubber tree</name>
    <name type="synonym">Siphonia brasiliensis</name>
    <dbReference type="NCBI Taxonomy" id="3981"/>
    <lineage>
        <taxon>Eukaryota</taxon>
        <taxon>Viridiplantae</taxon>
        <taxon>Streptophyta</taxon>
        <taxon>Embryophyta</taxon>
        <taxon>Tracheophyta</taxon>
        <taxon>Spermatophyta</taxon>
        <taxon>Magnoliopsida</taxon>
        <taxon>eudicotyledons</taxon>
        <taxon>Gunneridae</taxon>
        <taxon>Pentapetalae</taxon>
        <taxon>rosids</taxon>
        <taxon>fabids</taxon>
        <taxon>Malpighiales</taxon>
        <taxon>Euphorbiaceae</taxon>
        <taxon>Crotonoideae</taxon>
        <taxon>Micrandreae</taxon>
        <taxon>Hevea</taxon>
    </lineage>
</organism>
<dbReference type="Proteomes" id="UP001174677">
    <property type="component" value="Chromosome 10"/>
</dbReference>
<keyword evidence="6" id="KW-0732">Signal</keyword>
<evidence type="ECO:0000256" key="11">
    <source>
        <dbReference type="ARBA" id="ARBA00023180"/>
    </source>
</evidence>
<dbReference type="InterPro" id="IPR001611">
    <property type="entry name" value="Leu-rich_rpt"/>
</dbReference>
<dbReference type="SUPFAM" id="SSF52058">
    <property type="entry name" value="L domain-like"/>
    <property type="match status" value="2"/>
</dbReference>
<dbReference type="SUPFAM" id="SSF52047">
    <property type="entry name" value="RNI-like"/>
    <property type="match status" value="1"/>
</dbReference>
<comment type="caution">
    <text evidence="13">The sequence shown here is derived from an EMBL/GenBank/DDBJ whole genome shotgun (WGS) entry which is preliminary data.</text>
</comment>
<dbReference type="InterPro" id="IPR003591">
    <property type="entry name" value="Leu-rich_rpt_typical-subtyp"/>
</dbReference>
<sequence>MEKTMSILQIGSHLEALKEDCCTWYGVICHNLTGHVLELHLRTLSYEGYYEEADKEYHVKSTFGGKISPSLLNLKHLRYLDLSNNDFQGIQIPKFLGSMGSLRYLNPSRAGFRGMVPHELGNLSNLHYLYLNAAGYYVENLQWLSGLSFLEFLDLSNVNLSQTFNWLKVINTLPSLVELHLSNCGLQHLHPLLNVNFSSLSILDFSSNNFRESFVPNWIFHLKTLTSLNLAENQFQGPIPEDFQNMTSLQNLDLSINTFNSSLPKWFFHLGSLVSVNLAHNSFESPISSEPQNITSLKKLDLYANNFNSSISNWLYNCSHLELLDLAYNSLQGKISSAIAGLTSLTNLDLSTNKELELDGGISRSLKNHCKLRFLSLLEVKLSQDINDILEILSAGCVSNGLESLELDGCQLFGCLTNHPSHFRNLVNLRLSVNSISGTLPVWFGALANVVEIDIAHNFLEGNVSEIHFTNLTKLESFDASENHLMLRVCSNWIPPFDHIEFLRLRSWVIGPQFPVWLHSLKYLREVDLSNTKISSIPYWFWNMSAQFHYLNISHNQIHGTIPHIPNIDPSYSSIDLSSNHFSGPLPWIYASVETLILHNNSFSGSISHFLCYKKNQVKGMINLNLDNNLLSGEIPDCWMNWPELWFLTLNNNNLSGNIPKSIGALTSLKSLHLRNNNLSGEIPLSLQNCSKLTTLDIGENELIGHIPTWIGERLSNLVILIFRANKFHGHIPKELCHLASLQILDLSHNNLSGIFPSCIKNFSSMTKIDSVAQVFNVSSGYLYFGDDALIVMKGRMVEYEKILKFVKSIDLSDNNLSGEIPEEITSLLSLQSLNLSDNLFSGKIPEDIGDMKMIEVLDFSQNQLFGAIPQSITNLTFLNLLNLSNNNLSGRIPTSTQLLTFSSSSFVGNKGLCGPPVSENCSENGVILNNGKDEEKGKGDGAEVDWFYVSMALGFIVGFWSVLGPLAINRRWRYVYFHFLDYLGHKIWWSLRKNGVFEGPKRILPLRSIFYSQRCQKQVFKLKYALTKLCITCRISYADLHKEKDHCSRTSRNVHKETA</sequence>
<evidence type="ECO:0000256" key="10">
    <source>
        <dbReference type="ARBA" id="ARBA00023170"/>
    </source>
</evidence>
<evidence type="ECO:0000256" key="7">
    <source>
        <dbReference type="ARBA" id="ARBA00022737"/>
    </source>
</evidence>
<evidence type="ECO:0000256" key="9">
    <source>
        <dbReference type="ARBA" id="ARBA00023136"/>
    </source>
</evidence>
<dbReference type="SMART" id="SM00369">
    <property type="entry name" value="LRR_TYP"/>
    <property type="match status" value="10"/>
</dbReference>
<evidence type="ECO:0000256" key="2">
    <source>
        <dbReference type="ARBA" id="ARBA00009592"/>
    </source>
</evidence>
<keyword evidence="3" id="KW-1003">Cell membrane</keyword>
<evidence type="ECO:0008006" key="15">
    <source>
        <dbReference type="Google" id="ProtNLM"/>
    </source>
</evidence>
<proteinExistence type="inferred from homology"/>
<dbReference type="PRINTS" id="PR00019">
    <property type="entry name" value="LEURICHRPT"/>
</dbReference>
<reference evidence="13 14" key="1">
    <citation type="journal article" date="2023" name="Plant Biotechnol. J.">
        <title>Chromosome-level wild Hevea brasiliensis genome provides new tools for genomic-assisted breeding and valuable loci to elevate rubber yield.</title>
        <authorList>
            <person name="Cheng H."/>
            <person name="Song X."/>
            <person name="Hu Y."/>
            <person name="Wu T."/>
            <person name="Yang Q."/>
            <person name="An Z."/>
            <person name="Feng S."/>
            <person name="Deng Z."/>
            <person name="Wu W."/>
            <person name="Zeng X."/>
            <person name="Tu M."/>
            <person name="Wang X."/>
            <person name="Huang H."/>
        </authorList>
    </citation>
    <scope>NUCLEOTIDE SEQUENCE [LARGE SCALE GENOMIC DNA]</scope>
    <source>
        <strain evidence="13">MT/VB/25A 57/8</strain>
    </source>
</reference>
<comment type="similarity">
    <text evidence="2">Belongs to the RLP family.</text>
</comment>
<keyword evidence="7" id="KW-0677">Repeat</keyword>
<dbReference type="PANTHER" id="PTHR48063:SF98">
    <property type="entry name" value="LRR RECEPTOR-LIKE SERINE_THREONINE-PROTEIN KINASE FLS2"/>
    <property type="match status" value="1"/>
</dbReference>
<keyword evidence="10" id="KW-0675">Receptor</keyword>
<evidence type="ECO:0000256" key="5">
    <source>
        <dbReference type="ARBA" id="ARBA00022692"/>
    </source>
</evidence>
<dbReference type="PROSITE" id="PS51450">
    <property type="entry name" value="LRR"/>
    <property type="match status" value="2"/>
</dbReference>
<dbReference type="Gene3D" id="3.80.10.10">
    <property type="entry name" value="Ribonuclease Inhibitor"/>
    <property type="match status" value="4"/>
</dbReference>
<protein>
    <recommendedName>
        <fullName evidence="15">Leucine-rich repeat-containing N-terminal plant-type domain-containing protein</fullName>
    </recommendedName>
</protein>
<keyword evidence="11" id="KW-0325">Glycoprotein</keyword>
<keyword evidence="9 12" id="KW-0472">Membrane</keyword>
<dbReference type="PANTHER" id="PTHR48063">
    <property type="entry name" value="LRR RECEPTOR-LIKE KINASE"/>
    <property type="match status" value="1"/>
</dbReference>
<evidence type="ECO:0000313" key="13">
    <source>
        <dbReference type="EMBL" id="KAJ9169359.1"/>
    </source>
</evidence>
<evidence type="ECO:0000313" key="14">
    <source>
        <dbReference type="Proteomes" id="UP001174677"/>
    </source>
</evidence>
<feature type="transmembrane region" description="Helical" evidence="12">
    <location>
        <begin position="947"/>
        <end position="969"/>
    </location>
</feature>
<keyword evidence="14" id="KW-1185">Reference proteome</keyword>
<dbReference type="Pfam" id="PF13855">
    <property type="entry name" value="LRR_8"/>
    <property type="match status" value="4"/>
</dbReference>
<keyword evidence="8 12" id="KW-1133">Transmembrane helix</keyword>
<evidence type="ECO:0000256" key="8">
    <source>
        <dbReference type="ARBA" id="ARBA00022989"/>
    </source>
</evidence>
<dbReference type="InterPro" id="IPR046956">
    <property type="entry name" value="RLP23-like"/>
</dbReference>
<dbReference type="Pfam" id="PF00560">
    <property type="entry name" value="LRR_1"/>
    <property type="match status" value="7"/>
</dbReference>
<dbReference type="InterPro" id="IPR032675">
    <property type="entry name" value="LRR_dom_sf"/>
</dbReference>